<dbReference type="STRING" id="309798.COPRO5265_0082"/>
<dbReference type="RefSeq" id="WP_012544772.1">
    <property type="nucleotide sequence ID" value="NC_011295.1"/>
</dbReference>
<dbReference type="InterPro" id="IPR008964">
    <property type="entry name" value="Invasin/intimin_cell_adhesion"/>
</dbReference>
<dbReference type="Pfam" id="PF07833">
    <property type="entry name" value="Cu_amine_oxidN1"/>
    <property type="match status" value="1"/>
</dbReference>
<dbReference type="InterPro" id="IPR036582">
    <property type="entry name" value="Mao_N_sf"/>
</dbReference>
<keyword evidence="4" id="KW-1185">Reference proteome</keyword>
<feature type="signal peptide" evidence="1">
    <location>
        <begin position="1"/>
        <end position="28"/>
    </location>
</feature>
<evidence type="ECO:0000313" key="4">
    <source>
        <dbReference type="Proteomes" id="UP000001732"/>
    </source>
</evidence>
<reference evidence="3 4" key="2">
    <citation type="journal article" date="2014" name="Genome Announc.">
        <title>Complete Genome Sequence of Coprothermobacter proteolyticus DSM 5265.</title>
        <authorList>
            <person name="Alexiev A."/>
            <person name="Coil D.A."/>
            <person name="Badger J.H."/>
            <person name="Enticknap J."/>
            <person name="Ward N."/>
            <person name="Robb F.T."/>
            <person name="Eisen J.A."/>
        </authorList>
    </citation>
    <scope>NUCLEOTIDE SEQUENCE [LARGE SCALE GENOMIC DNA]</scope>
    <source>
        <strain evidence="4">ATCC 35245 / DSM 5265 / OCM 4 / BT</strain>
    </source>
</reference>
<dbReference type="SUPFAM" id="SSF49373">
    <property type="entry name" value="Invasin/intimin cell-adhesion fragments"/>
    <property type="match status" value="1"/>
</dbReference>
<accession>B5Y6Q7</accession>
<proteinExistence type="predicted"/>
<dbReference type="SUPFAM" id="SSF55383">
    <property type="entry name" value="Copper amine oxidase, domain N"/>
    <property type="match status" value="2"/>
</dbReference>
<dbReference type="Proteomes" id="UP000001732">
    <property type="component" value="Chromosome"/>
</dbReference>
<dbReference type="EMBL" id="CP001145">
    <property type="protein sequence ID" value="ACI18122.1"/>
    <property type="molecule type" value="Genomic_DNA"/>
</dbReference>
<feature type="domain" description="Copper amine oxidase-like N-terminal" evidence="2">
    <location>
        <begin position="809"/>
        <end position="922"/>
    </location>
</feature>
<dbReference type="InterPro" id="IPR013783">
    <property type="entry name" value="Ig-like_fold"/>
</dbReference>
<evidence type="ECO:0000256" key="1">
    <source>
        <dbReference type="SAM" id="SignalP"/>
    </source>
</evidence>
<gene>
    <name evidence="3" type="ordered locus">COPRO5265_0082</name>
</gene>
<evidence type="ECO:0000313" key="3">
    <source>
        <dbReference type="EMBL" id="ACI18122.1"/>
    </source>
</evidence>
<evidence type="ECO:0000259" key="2">
    <source>
        <dbReference type="Pfam" id="PF07833"/>
    </source>
</evidence>
<dbReference type="Gene3D" id="2.60.40.10">
    <property type="entry name" value="Immunoglobulins"/>
    <property type="match status" value="1"/>
</dbReference>
<protein>
    <submittedName>
        <fullName evidence="3">Copper amine oxidase N-domain family</fullName>
    </submittedName>
</protein>
<dbReference type="OrthoDB" id="9769314at2"/>
<name>B5Y6Q7_COPPD</name>
<dbReference type="HOGENOM" id="CLU_315162_0_0_9"/>
<dbReference type="Gene3D" id="3.30.457.10">
    <property type="entry name" value="Copper amine oxidase-like, N-terminal domain"/>
    <property type="match status" value="1"/>
</dbReference>
<dbReference type="AlphaFoldDB" id="B5Y6Q7"/>
<reference evidence="4" key="1">
    <citation type="submission" date="2008-08" db="EMBL/GenBank/DDBJ databases">
        <title>The complete genome sequence of Coprothermobacter proteolyticus strain ATCC 5245 / DSM 5265 / BT.</title>
        <authorList>
            <person name="Dodson R.J."/>
            <person name="Durkin A.S."/>
            <person name="Wu M."/>
            <person name="Eisen J."/>
            <person name="Sutton G."/>
        </authorList>
    </citation>
    <scope>NUCLEOTIDE SEQUENCE [LARGE SCALE GENOMIC DNA]</scope>
    <source>
        <strain evidence="4">ATCC 35245 / DSM 5265 / OCM 4 / BT</strain>
    </source>
</reference>
<dbReference type="KEGG" id="cpo:COPRO5265_0082"/>
<sequence length="927" mass="98312">MKGMKKLFALFAVLALALTLTPVLTANAAVPVYSMTVKEPVWTTEKALGIDLDGGGLSEDPLLKVDGTIGGVTGLDVNNFDFSAASVFYIEPSYNNFTMYVFYNDITVLDDGVYALTYDVDGDLTADVSADIPIRLFKVTTKAAVPAEVTSGDKVTISGTVTPLDESLGLTVHDYYVAVWREGIVDEPAKYTEISPTGTFELTFNAYGNVGTDYYLTVQTGGNYNEAPYYTITVKKLADVTVALTPDTIVAGVDNDVTLQLFVGDVELGNHVVTGTIALGSETATFAGITGARGRIKATGVNFSSVGVADVTVKVSGPDYYGTGTAKLNVSTSEEYGLAVKWPTTWKIGEVNTVEFSTPYAGYTVHSVKVKVSGPVKENGEALTGGNSIDVTPLGYGELTLQVEAVLVGTPTQVISKTFSTTIPGYVASVDPEELVRGATQTLTVVVKDAYGNPVNNALVQFISPVNSGDPIAKVNGRTESVNNGTYKLEIVGSKIAKADANSYVEVFSGTKLQAKVFVEIARSTGINITLDKSEIVLGPKTTLTVTVASPEALNNAKVKLVDADGENTGVLAYTFTGAATVQKVTLPVNTMPEEAGVYQVVVESVNYVGSATLTFIEPVITATPAEILANSSNVVTFTSENVDDLRSITQVTATGAVKSITAKIAEDAITATIVTTAEKGTVKVTFKFNSGYEHEVKLSSVYGKLTVENATVAFGTKVLTFKPVDAAGATLAAGTDVKINLLGNEYNGSVAADGSVSILIPELPMGTYSVLVKVAGYQDATFSLVVAEAEPEFKTVIELAPGMDIYTVNGETKFWDATPYIKDGRTLVPIRHLAEAIGFKADWDFSDPANKMVFIYTAEQDPEKDKEHPFILLIIGQPTAMVSGNLVALDVAPEILNGRTMVPLRFVVETLGYKVEWLGGTIRLMK</sequence>
<organism evidence="3 4">
    <name type="scientific">Coprothermobacter proteolyticus (strain ATCC 35245 / DSM 5265 / OCM 4 / BT)</name>
    <dbReference type="NCBI Taxonomy" id="309798"/>
    <lineage>
        <taxon>Bacteria</taxon>
        <taxon>Pseudomonadati</taxon>
        <taxon>Coprothermobacterota</taxon>
        <taxon>Coprothermobacteria</taxon>
        <taxon>Coprothermobacterales</taxon>
        <taxon>Coprothermobacteraceae</taxon>
        <taxon>Coprothermobacter</taxon>
    </lineage>
</organism>
<dbReference type="eggNOG" id="COG1404">
    <property type="taxonomic scope" value="Bacteria"/>
</dbReference>
<dbReference type="InterPro" id="IPR012854">
    <property type="entry name" value="Cu_amine_oxidase-like_N"/>
</dbReference>
<keyword evidence="1" id="KW-0732">Signal</keyword>
<feature type="chain" id="PRO_5002838856" evidence="1">
    <location>
        <begin position="29"/>
        <end position="927"/>
    </location>
</feature>